<dbReference type="EMBL" id="CAESAH010000023">
    <property type="protein sequence ID" value="CAB4339820.1"/>
    <property type="molecule type" value="Genomic_DNA"/>
</dbReference>
<protein>
    <submittedName>
        <fullName evidence="3">Unannotated protein</fullName>
    </submittedName>
</protein>
<gene>
    <name evidence="3" type="ORF">UFOPK2731_01184</name>
    <name evidence="4" type="ORF">UFOPK3161_00876</name>
    <name evidence="2" type="ORF">UFOPK3962_00880</name>
    <name evidence="5" type="ORF">UFOPK4427_00877</name>
</gene>
<dbReference type="AlphaFoldDB" id="A0A6J6SPW2"/>
<keyword evidence="1" id="KW-0812">Transmembrane</keyword>
<evidence type="ECO:0000313" key="5">
    <source>
        <dbReference type="EMBL" id="CAB5147527.1"/>
    </source>
</evidence>
<name>A0A6J6SPW2_9ZZZZ</name>
<dbReference type="EMBL" id="CAFBRY010000023">
    <property type="protein sequence ID" value="CAB5147527.1"/>
    <property type="molecule type" value="Genomic_DNA"/>
</dbReference>
<organism evidence="3">
    <name type="scientific">freshwater metagenome</name>
    <dbReference type="NCBI Taxonomy" id="449393"/>
    <lineage>
        <taxon>unclassified sequences</taxon>
        <taxon>metagenomes</taxon>
        <taxon>ecological metagenomes</taxon>
    </lineage>
</organism>
<evidence type="ECO:0000256" key="1">
    <source>
        <dbReference type="SAM" id="Phobius"/>
    </source>
</evidence>
<evidence type="ECO:0000313" key="2">
    <source>
        <dbReference type="EMBL" id="CAB4339820.1"/>
    </source>
</evidence>
<accession>A0A6J6SPW2</accession>
<feature type="transmembrane region" description="Helical" evidence="1">
    <location>
        <begin position="15"/>
        <end position="32"/>
    </location>
</feature>
<reference evidence="3" key="1">
    <citation type="submission" date="2020-05" db="EMBL/GenBank/DDBJ databases">
        <authorList>
            <person name="Chiriac C."/>
            <person name="Salcher M."/>
            <person name="Ghai R."/>
            <person name="Kavagutti S V."/>
        </authorList>
    </citation>
    <scope>NUCLEOTIDE SEQUENCE</scope>
</reference>
<keyword evidence="1" id="KW-1133">Transmembrane helix</keyword>
<keyword evidence="1" id="KW-0472">Membrane</keyword>
<dbReference type="EMBL" id="CAEZYO010000044">
    <property type="protein sequence ID" value="CAB4736219.1"/>
    <property type="molecule type" value="Genomic_DNA"/>
</dbReference>
<evidence type="ECO:0000313" key="3">
    <source>
        <dbReference type="EMBL" id="CAB4736219.1"/>
    </source>
</evidence>
<feature type="transmembrane region" description="Helical" evidence="1">
    <location>
        <begin position="154"/>
        <end position="171"/>
    </location>
</feature>
<sequence length="172" mass="18933">MVIQTFFTSDTHGCISAAIWGVFAATLSYLILHRPKVELFDEGIRITNPFDQITVGWQRVESIDAKYTMSIQVADKVIYAWAAPAPGRYHSRTIHPSEIKGMDIGIDGLIRPGDSPRTHSGAAAYLAIMRLKSFRDSGSSNGCDSSVITNKNGLLILIISCVLAIVFNIYHF</sequence>
<dbReference type="EMBL" id="CAFABC010000021">
    <property type="protein sequence ID" value="CAB4825691.1"/>
    <property type="molecule type" value="Genomic_DNA"/>
</dbReference>
<proteinExistence type="predicted"/>
<evidence type="ECO:0000313" key="4">
    <source>
        <dbReference type="EMBL" id="CAB4825691.1"/>
    </source>
</evidence>